<dbReference type="Gene3D" id="3.90.320.10">
    <property type="match status" value="1"/>
</dbReference>
<name>A0AAV6GRC3_9TELE</name>
<dbReference type="InterPro" id="IPR011335">
    <property type="entry name" value="Restrct_endonuc-II-like"/>
</dbReference>
<dbReference type="SUPFAM" id="SSF52980">
    <property type="entry name" value="Restriction endonuclease-like"/>
    <property type="match status" value="1"/>
</dbReference>
<dbReference type="Proteomes" id="UP000823561">
    <property type="component" value="Chromosome 7"/>
</dbReference>
<keyword evidence="2" id="KW-1185">Reference proteome</keyword>
<gene>
    <name evidence="1" type="ORF">AALO_G00091050</name>
</gene>
<dbReference type="EMBL" id="JADWDJ010000007">
    <property type="protein sequence ID" value="KAG5277758.1"/>
    <property type="molecule type" value="Genomic_DNA"/>
</dbReference>
<evidence type="ECO:0000313" key="1">
    <source>
        <dbReference type="EMBL" id="KAG5277758.1"/>
    </source>
</evidence>
<evidence type="ECO:0000313" key="2">
    <source>
        <dbReference type="Proteomes" id="UP000823561"/>
    </source>
</evidence>
<reference evidence="1" key="1">
    <citation type="submission" date="2020-10" db="EMBL/GenBank/DDBJ databases">
        <title>Chromosome-scale genome assembly of the Allis shad, Alosa alosa.</title>
        <authorList>
            <person name="Margot Z."/>
            <person name="Christophe K."/>
            <person name="Cabau C."/>
            <person name="Louis A."/>
            <person name="Berthelot C."/>
            <person name="Parey E."/>
            <person name="Roest Crollius H."/>
            <person name="Montfort J."/>
            <person name="Robinson-Rechavi M."/>
            <person name="Bucao C."/>
            <person name="Bouchez O."/>
            <person name="Gislard M."/>
            <person name="Lluch J."/>
            <person name="Milhes M."/>
            <person name="Lampietro C."/>
            <person name="Lopez Roques C."/>
            <person name="Donnadieu C."/>
            <person name="Braasch I."/>
            <person name="Desvignes T."/>
            <person name="Postlethwait J."/>
            <person name="Bobe J."/>
            <person name="Guiguen Y."/>
        </authorList>
    </citation>
    <scope>NUCLEOTIDE SEQUENCE</scope>
    <source>
        <strain evidence="1">M-15738</strain>
        <tissue evidence="1">Blood</tissue>
    </source>
</reference>
<dbReference type="AlphaFoldDB" id="A0AAV6GRC3"/>
<dbReference type="PANTHER" id="PTHR39953:SF1">
    <property type="entry name" value="RE54151P"/>
    <property type="match status" value="1"/>
</dbReference>
<evidence type="ECO:0008006" key="3">
    <source>
        <dbReference type="Google" id="ProtNLM"/>
    </source>
</evidence>
<proteinExistence type="predicted"/>
<dbReference type="InterPro" id="IPR011604">
    <property type="entry name" value="PDDEXK-like_dom_sf"/>
</dbReference>
<comment type="caution">
    <text evidence="1">The sequence shown here is derived from an EMBL/GenBank/DDBJ whole genome shotgun (WGS) entry which is preliminary data.</text>
</comment>
<sequence length="259" mass="29202">MAISLLHFTTFFQGQEKSIDWGENHYKSGHVERFSYANGEIVGVVHASRRDRSYKASITLRDDGSILRSSCECPVGDFKCSHAATLCIFAMRELSGTDVECQWKKAVVKPRTLPLSELYPQEDETYNPLARDITEEDVDWLRSALCGVQCGMTWLLSPEPEPRPQQQALPTVAQLVREFKGQGMERVLAALELTEEQCLAIQTATVGQRNNPEWQRHRQGRLTASNFGAVLSRRSASPVPSLLKRLLEGQKFLKFLCTD</sequence>
<dbReference type="GO" id="GO:0006281">
    <property type="term" value="P:DNA repair"/>
    <property type="evidence" value="ECO:0007669"/>
    <property type="project" value="UniProtKB-ARBA"/>
</dbReference>
<organism evidence="1 2">
    <name type="scientific">Alosa alosa</name>
    <name type="common">allis shad</name>
    <dbReference type="NCBI Taxonomy" id="278164"/>
    <lineage>
        <taxon>Eukaryota</taxon>
        <taxon>Metazoa</taxon>
        <taxon>Chordata</taxon>
        <taxon>Craniata</taxon>
        <taxon>Vertebrata</taxon>
        <taxon>Euteleostomi</taxon>
        <taxon>Actinopterygii</taxon>
        <taxon>Neopterygii</taxon>
        <taxon>Teleostei</taxon>
        <taxon>Clupei</taxon>
        <taxon>Clupeiformes</taxon>
        <taxon>Clupeoidei</taxon>
        <taxon>Clupeidae</taxon>
        <taxon>Alosa</taxon>
    </lineage>
</organism>
<dbReference type="PANTHER" id="PTHR39953">
    <property type="entry name" value="RE54151P"/>
    <property type="match status" value="1"/>
</dbReference>
<accession>A0AAV6GRC3</accession>
<protein>
    <recommendedName>
        <fullName evidence="3">SWIM-type domain-containing protein</fullName>
    </recommendedName>
</protein>